<organism evidence="1 2">
    <name type="scientific">Coniophora puteana (strain RWD-64-598)</name>
    <name type="common">Brown rot fungus</name>
    <dbReference type="NCBI Taxonomy" id="741705"/>
    <lineage>
        <taxon>Eukaryota</taxon>
        <taxon>Fungi</taxon>
        <taxon>Dikarya</taxon>
        <taxon>Basidiomycota</taxon>
        <taxon>Agaricomycotina</taxon>
        <taxon>Agaricomycetes</taxon>
        <taxon>Agaricomycetidae</taxon>
        <taxon>Boletales</taxon>
        <taxon>Coniophorineae</taxon>
        <taxon>Coniophoraceae</taxon>
        <taxon>Coniophora</taxon>
    </lineage>
</organism>
<dbReference type="RefSeq" id="XP_007766575.1">
    <property type="nucleotide sequence ID" value="XM_007768385.1"/>
</dbReference>
<evidence type="ECO:0000313" key="2">
    <source>
        <dbReference type="Proteomes" id="UP000053558"/>
    </source>
</evidence>
<keyword evidence="2" id="KW-1185">Reference proteome</keyword>
<reference evidence="2" key="1">
    <citation type="journal article" date="2012" name="Science">
        <title>The Paleozoic origin of enzymatic lignin decomposition reconstructed from 31 fungal genomes.</title>
        <authorList>
            <person name="Floudas D."/>
            <person name="Binder M."/>
            <person name="Riley R."/>
            <person name="Barry K."/>
            <person name="Blanchette R.A."/>
            <person name="Henrissat B."/>
            <person name="Martinez A.T."/>
            <person name="Otillar R."/>
            <person name="Spatafora J.W."/>
            <person name="Yadav J.S."/>
            <person name="Aerts A."/>
            <person name="Benoit I."/>
            <person name="Boyd A."/>
            <person name="Carlson A."/>
            <person name="Copeland A."/>
            <person name="Coutinho P.M."/>
            <person name="de Vries R.P."/>
            <person name="Ferreira P."/>
            <person name="Findley K."/>
            <person name="Foster B."/>
            <person name="Gaskell J."/>
            <person name="Glotzer D."/>
            <person name="Gorecki P."/>
            <person name="Heitman J."/>
            <person name="Hesse C."/>
            <person name="Hori C."/>
            <person name="Igarashi K."/>
            <person name="Jurgens J.A."/>
            <person name="Kallen N."/>
            <person name="Kersten P."/>
            <person name="Kohler A."/>
            <person name="Kuees U."/>
            <person name="Kumar T.K.A."/>
            <person name="Kuo A."/>
            <person name="LaButti K."/>
            <person name="Larrondo L.F."/>
            <person name="Lindquist E."/>
            <person name="Ling A."/>
            <person name="Lombard V."/>
            <person name="Lucas S."/>
            <person name="Lundell T."/>
            <person name="Martin R."/>
            <person name="McLaughlin D.J."/>
            <person name="Morgenstern I."/>
            <person name="Morin E."/>
            <person name="Murat C."/>
            <person name="Nagy L.G."/>
            <person name="Nolan M."/>
            <person name="Ohm R.A."/>
            <person name="Patyshakuliyeva A."/>
            <person name="Rokas A."/>
            <person name="Ruiz-Duenas F.J."/>
            <person name="Sabat G."/>
            <person name="Salamov A."/>
            <person name="Samejima M."/>
            <person name="Schmutz J."/>
            <person name="Slot J.C."/>
            <person name="St John F."/>
            <person name="Stenlid J."/>
            <person name="Sun H."/>
            <person name="Sun S."/>
            <person name="Syed K."/>
            <person name="Tsang A."/>
            <person name="Wiebenga A."/>
            <person name="Young D."/>
            <person name="Pisabarro A."/>
            <person name="Eastwood D.C."/>
            <person name="Martin F."/>
            <person name="Cullen D."/>
            <person name="Grigoriev I.V."/>
            <person name="Hibbett D.S."/>
        </authorList>
    </citation>
    <scope>NUCLEOTIDE SEQUENCE [LARGE SCALE GENOMIC DNA]</scope>
    <source>
        <strain evidence="2">RWD-64-598 SS2</strain>
    </source>
</reference>
<protein>
    <submittedName>
        <fullName evidence="1">Uncharacterized protein</fullName>
    </submittedName>
</protein>
<dbReference type="GeneID" id="19210233"/>
<dbReference type="EMBL" id="JH711576">
    <property type="protein sequence ID" value="EIW83461.1"/>
    <property type="molecule type" value="Genomic_DNA"/>
</dbReference>
<dbReference type="AlphaFoldDB" id="A0A5M3MXU9"/>
<sequence>MAAPSSTPFPIGCVASNTTIQSICCSELGSNITTANGTTGCPFNSVFQQCGADGSNAGDDSWVQCNVKYDVNKTSISACKNCVDNSENGAGGRGLPWQLLLLSLASIGAHAVIGL</sequence>
<accession>A0A5M3MXU9</accession>
<proteinExistence type="predicted"/>
<comment type="caution">
    <text evidence="1">The sequence shown here is derived from an EMBL/GenBank/DDBJ whole genome shotgun (WGS) entry which is preliminary data.</text>
</comment>
<dbReference type="KEGG" id="cput:CONPUDRAFT_81393"/>
<dbReference type="Proteomes" id="UP000053558">
    <property type="component" value="Unassembled WGS sequence"/>
</dbReference>
<name>A0A5M3MXU9_CONPW</name>
<gene>
    <name evidence="1" type="ORF">CONPUDRAFT_81393</name>
</gene>
<evidence type="ECO:0000313" key="1">
    <source>
        <dbReference type="EMBL" id="EIW83461.1"/>
    </source>
</evidence>